<sequence length="209" mass="22788">MNKNENQPQQGQKGKSWSFRYFGGTRTPSPTSDSQEPTAPKSFPLTQARSGTRVWVVGFRGKGGMSRMLGMGLTPGIELQVLSTQNSGSVVVAIADNRLGLGAGMAEKIMVTDEPLNTQQEEPKMETQETSIYLREIPSGTAGRILGYEKAYRAYKSKLLSMGLTPGTEFTVIRVAPFGDPIEINVRGFNLSLRKQEADALIVEVLSQT</sequence>
<dbReference type="OrthoDB" id="9811076at2"/>
<proteinExistence type="predicted"/>
<dbReference type="Pfam" id="PF04023">
    <property type="entry name" value="FeoA"/>
    <property type="match status" value="2"/>
</dbReference>
<evidence type="ECO:0000256" key="2">
    <source>
        <dbReference type="SAM" id="MobiDB-lite"/>
    </source>
</evidence>
<feature type="domain" description="Ferrous iron transporter FeoA-like" evidence="3">
    <location>
        <begin position="132"/>
        <end position="205"/>
    </location>
</feature>
<dbReference type="InterPro" id="IPR008988">
    <property type="entry name" value="Transcriptional_repressor_C"/>
</dbReference>
<dbReference type="PANTHER" id="PTHR42954:SF2">
    <property type="entry name" value="FE(2+) TRANSPORT PROTEIN A"/>
    <property type="match status" value="1"/>
</dbReference>
<comment type="caution">
    <text evidence="4">The sequence shown here is derived from an EMBL/GenBank/DDBJ whole genome shotgun (WGS) entry which is preliminary data.</text>
</comment>
<dbReference type="GO" id="GO:0046914">
    <property type="term" value="F:transition metal ion binding"/>
    <property type="evidence" value="ECO:0007669"/>
    <property type="project" value="InterPro"/>
</dbReference>
<evidence type="ECO:0000313" key="4">
    <source>
        <dbReference type="EMBL" id="ERT09760.1"/>
    </source>
</evidence>
<dbReference type="SUPFAM" id="SSF50037">
    <property type="entry name" value="C-terminal domain of transcriptional repressors"/>
    <property type="match status" value="2"/>
</dbReference>
<name>U7QRK7_9CYAN</name>
<dbReference type="InterPro" id="IPR038157">
    <property type="entry name" value="FeoA_core_dom"/>
</dbReference>
<dbReference type="PATRIC" id="fig|1348334.3.peg.404"/>
<dbReference type="AlphaFoldDB" id="U7QRK7"/>
<dbReference type="InterPro" id="IPR007167">
    <property type="entry name" value="Fe-transptr_FeoA-like"/>
</dbReference>
<gene>
    <name evidence="4" type="ORF">M595_0408</name>
</gene>
<dbReference type="EMBL" id="AUZM01000002">
    <property type="protein sequence ID" value="ERT09760.1"/>
    <property type="molecule type" value="Genomic_DNA"/>
</dbReference>
<feature type="compositionally biased region" description="Polar residues" evidence="2">
    <location>
        <begin position="26"/>
        <end position="37"/>
    </location>
</feature>
<feature type="domain" description="Ferrous iron transporter FeoA-like" evidence="3">
    <location>
        <begin position="43"/>
        <end position="113"/>
    </location>
</feature>
<evidence type="ECO:0000259" key="3">
    <source>
        <dbReference type="SMART" id="SM00899"/>
    </source>
</evidence>
<feature type="region of interest" description="Disordered" evidence="2">
    <location>
        <begin position="1"/>
        <end position="46"/>
    </location>
</feature>
<keyword evidence="1" id="KW-0408">Iron</keyword>
<evidence type="ECO:0000313" key="5">
    <source>
        <dbReference type="Proteomes" id="UP000017127"/>
    </source>
</evidence>
<dbReference type="Gene3D" id="2.30.30.90">
    <property type="match status" value="2"/>
</dbReference>
<reference evidence="4 5" key="1">
    <citation type="journal article" date="2013" name="Front. Microbiol.">
        <title>Comparative genomic analyses of the cyanobacterium, Lyngbya aestuarii BL J, a powerful hydrogen producer.</title>
        <authorList>
            <person name="Kothari A."/>
            <person name="Vaughn M."/>
            <person name="Garcia-Pichel F."/>
        </authorList>
    </citation>
    <scope>NUCLEOTIDE SEQUENCE [LARGE SCALE GENOMIC DNA]</scope>
    <source>
        <strain evidence="4 5">BL J</strain>
    </source>
</reference>
<feature type="compositionally biased region" description="Polar residues" evidence="2">
    <location>
        <begin position="1"/>
        <end position="15"/>
    </location>
</feature>
<organism evidence="4 5">
    <name type="scientific">Lyngbya aestuarii BL J</name>
    <dbReference type="NCBI Taxonomy" id="1348334"/>
    <lineage>
        <taxon>Bacteria</taxon>
        <taxon>Bacillati</taxon>
        <taxon>Cyanobacteriota</taxon>
        <taxon>Cyanophyceae</taxon>
        <taxon>Oscillatoriophycideae</taxon>
        <taxon>Oscillatoriales</taxon>
        <taxon>Microcoleaceae</taxon>
        <taxon>Lyngbya</taxon>
    </lineage>
</organism>
<dbReference type="SMART" id="SM00899">
    <property type="entry name" value="FeoA"/>
    <property type="match status" value="2"/>
</dbReference>
<protein>
    <submittedName>
        <fullName evidence="4">FeoA domain protein</fullName>
    </submittedName>
</protein>
<dbReference type="PANTHER" id="PTHR42954">
    <property type="entry name" value="FE(2+) TRANSPORT PROTEIN A"/>
    <property type="match status" value="1"/>
</dbReference>
<dbReference type="RefSeq" id="WP_023064257.1">
    <property type="nucleotide sequence ID" value="NZ_AUZM01000002.1"/>
</dbReference>
<dbReference type="InterPro" id="IPR052713">
    <property type="entry name" value="FeoA"/>
</dbReference>
<dbReference type="Proteomes" id="UP000017127">
    <property type="component" value="Unassembled WGS sequence"/>
</dbReference>
<accession>U7QRK7</accession>
<keyword evidence="5" id="KW-1185">Reference proteome</keyword>
<evidence type="ECO:0000256" key="1">
    <source>
        <dbReference type="ARBA" id="ARBA00023004"/>
    </source>
</evidence>